<dbReference type="Proteomes" id="UP000807716">
    <property type="component" value="Unassembled WGS sequence"/>
</dbReference>
<dbReference type="EMBL" id="JAAAJB010000292">
    <property type="protein sequence ID" value="KAG0259235.1"/>
    <property type="molecule type" value="Genomic_DNA"/>
</dbReference>
<dbReference type="InterPro" id="IPR029146">
    <property type="entry name" value="Ten1_animal_plant"/>
</dbReference>
<evidence type="ECO:0000313" key="1">
    <source>
        <dbReference type="EMBL" id="KAG0259235.1"/>
    </source>
</evidence>
<dbReference type="AlphaFoldDB" id="A0A9P6Q4J5"/>
<protein>
    <submittedName>
        <fullName evidence="1">Uncharacterized protein</fullName>
    </submittedName>
</protein>
<dbReference type="GO" id="GO:1990879">
    <property type="term" value="C:CST complex"/>
    <property type="evidence" value="ECO:0007669"/>
    <property type="project" value="InterPro"/>
</dbReference>
<keyword evidence="2" id="KW-1185">Reference proteome</keyword>
<reference evidence="1" key="1">
    <citation type="journal article" date="2020" name="Fungal Divers.">
        <title>Resolving the Mortierellaceae phylogeny through synthesis of multi-gene phylogenetics and phylogenomics.</title>
        <authorList>
            <person name="Vandepol N."/>
            <person name="Liber J."/>
            <person name="Desiro A."/>
            <person name="Na H."/>
            <person name="Kennedy M."/>
            <person name="Barry K."/>
            <person name="Grigoriev I.V."/>
            <person name="Miller A.N."/>
            <person name="O'Donnell K."/>
            <person name="Stajich J.E."/>
            <person name="Bonito G."/>
        </authorList>
    </citation>
    <scope>NUCLEOTIDE SEQUENCE</scope>
    <source>
        <strain evidence="1">BC1065</strain>
    </source>
</reference>
<dbReference type="Pfam" id="PF15490">
    <property type="entry name" value="Ten1_2"/>
    <property type="match status" value="1"/>
</dbReference>
<dbReference type="GO" id="GO:0003697">
    <property type="term" value="F:single-stranded DNA binding"/>
    <property type="evidence" value="ECO:0007669"/>
    <property type="project" value="InterPro"/>
</dbReference>
<accession>A0A9P6Q4J5</accession>
<sequence length="151" mass="16973">MAFLILSQVDFSGLESYDPLKALATLGPVLDPAAKTVEPLSDQVVTIDLTSDDDEENSKDIGVHKSVPAAEATLSPPRLLVDTQLLGNEWKLQIKSTYEFTGEARWEATQHQQQRPSWRLQARMVRNMDGVDLYTYIHSVRLMRQFVGSNI</sequence>
<dbReference type="Gene3D" id="2.40.50.140">
    <property type="entry name" value="Nucleic acid-binding proteins"/>
    <property type="match status" value="1"/>
</dbReference>
<dbReference type="InterPro" id="IPR012340">
    <property type="entry name" value="NA-bd_OB-fold"/>
</dbReference>
<comment type="caution">
    <text evidence="1">The sequence shown here is derived from an EMBL/GenBank/DDBJ whole genome shotgun (WGS) entry which is preliminary data.</text>
</comment>
<organism evidence="1 2">
    <name type="scientific">Actinomortierella ambigua</name>
    <dbReference type="NCBI Taxonomy" id="1343610"/>
    <lineage>
        <taxon>Eukaryota</taxon>
        <taxon>Fungi</taxon>
        <taxon>Fungi incertae sedis</taxon>
        <taxon>Mucoromycota</taxon>
        <taxon>Mortierellomycotina</taxon>
        <taxon>Mortierellomycetes</taxon>
        <taxon>Mortierellales</taxon>
        <taxon>Mortierellaceae</taxon>
        <taxon>Actinomortierella</taxon>
    </lineage>
</organism>
<name>A0A9P6Q4J5_9FUNG</name>
<proteinExistence type="predicted"/>
<evidence type="ECO:0000313" key="2">
    <source>
        <dbReference type="Proteomes" id="UP000807716"/>
    </source>
</evidence>
<dbReference type="OrthoDB" id="342190at2759"/>
<gene>
    <name evidence="1" type="ORF">DFQ27_004186</name>
</gene>